<dbReference type="AlphaFoldDB" id="A0A3N6NQC9"/>
<reference evidence="1 2" key="1">
    <citation type="journal article" date="2018" name="ACS Chem. Biol.">
        <title>Ketoreductase domain dysfunction expands chemodiversity: malyngamide biosynthesis in the cyanobacterium Okeania hirsuta.</title>
        <authorList>
            <person name="Moss N.A."/>
            <person name="Leao T."/>
            <person name="Rankin M."/>
            <person name="McCullough T.M."/>
            <person name="Qu P."/>
            <person name="Korobeynikov A."/>
            <person name="Smith J.L."/>
            <person name="Gerwick L."/>
            <person name="Gerwick W.H."/>
        </authorList>
    </citation>
    <scope>NUCLEOTIDE SEQUENCE [LARGE SCALE GENOMIC DNA]</scope>
    <source>
        <strain evidence="1 2">PAB10Feb10-1</strain>
    </source>
</reference>
<accession>A0A3N6NQC9</accession>
<gene>
    <name evidence="1" type="ORF">D5R40_32180</name>
</gene>
<proteinExistence type="predicted"/>
<dbReference type="Proteomes" id="UP000269154">
    <property type="component" value="Unassembled WGS sequence"/>
</dbReference>
<name>A0A3N6NQC9_9CYAN</name>
<evidence type="ECO:0000313" key="1">
    <source>
        <dbReference type="EMBL" id="RQH20253.1"/>
    </source>
</evidence>
<comment type="caution">
    <text evidence="1">The sequence shown here is derived from an EMBL/GenBank/DDBJ whole genome shotgun (WGS) entry which is preliminary data.</text>
</comment>
<sequence>MKSSLIVIIYSVVTILSFTSNFDAIAVIYPPLKHSSEFTNTNTIYLANSWYKYTAKDDSYTVFFPGQPEEENLSVDTSLGKLNALLVFYQYPEKQRFFSVSSIKYPVDPSQYNLEKGLNGARDGAAINSNSIIISEKKISYQGFPGREIILQSKVKPNLRLLLRIFIDPSRPTLYSLQIVAEDGNLDFPEAKAFLDSFSIINTNDSLSKFSVKYGI</sequence>
<protein>
    <submittedName>
        <fullName evidence="1">Uncharacterized protein</fullName>
    </submittedName>
</protein>
<keyword evidence="2" id="KW-1185">Reference proteome</keyword>
<dbReference type="RefSeq" id="WP_124155751.1">
    <property type="nucleotide sequence ID" value="NZ_CAWOLW010000363.1"/>
</dbReference>
<evidence type="ECO:0000313" key="2">
    <source>
        <dbReference type="Proteomes" id="UP000269154"/>
    </source>
</evidence>
<organism evidence="1 2">
    <name type="scientific">Okeania hirsuta</name>
    <dbReference type="NCBI Taxonomy" id="1458930"/>
    <lineage>
        <taxon>Bacteria</taxon>
        <taxon>Bacillati</taxon>
        <taxon>Cyanobacteriota</taxon>
        <taxon>Cyanophyceae</taxon>
        <taxon>Oscillatoriophycideae</taxon>
        <taxon>Oscillatoriales</taxon>
        <taxon>Microcoleaceae</taxon>
        <taxon>Okeania</taxon>
    </lineage>
</organism>
<dbReference type="EMBL" id="RCBY01000425">
    <property type="protein sequence ID" value="RQH20253.1"/>
    <property type="molecule type" value="Genomic_DNA"/>
</dbReference>